<evidence type="ECO:0000313" key="8">
    <source>
        <dbReference type="Proteomes" id="UP000038011"/>
    </source>
</evidence>
<keyword evidence="3 6" id="KW-0812">Transmembrane</keyword>
<evidence type="ECO:0000313" key="7">
    <source>
        <dbReference type="EMBL" id="KPB02831.1"/>
    </source>
</evidence>
<dbReference type="GO" id="GO:0005886">
    <property type="term" value="C:plasma membrane"/>
    <property type="evidence" value="ECO:0007669"/>
    <property type="project" value="TreeGrafter"/>
</dbReference>
<sequence length="488" mass="54691">MDAKTDNQSIPLAIDLDGTLIAADLLWECLFILIRRNAFFLFMVPYWVAIGGKVRLKQEVFSRVDVDPKELPYREEVLNYIRAEKSQGRKIVLATASAQHIAEKIAEELGLFDVVIGSTSKVNLKSKDKTARLVKEYGDGGFDYMGNSRDDLAVFDAARKSIVVAPDKHARRWGATNSAETLVDSGPVKLKEYLKMLRVHQWAKNVLIAVAPILDHRIFDLTMLLYVVGAFFAFSFLASSVYIFNDLFDLAIDRTHATKRKRPLASGRIDPATGIKIALCLIGLSIFITAMLPAMFAIVLAVYFIATTAYSLKVKRWLLLDVLTLAGLYTIRVVAGAAVTYTPASFWLLAFSIFFFLSLALVKRYVELDQASIKEKERLSGRGYRPEDKSIIAQSGIASAFASILVLALYIQSDAIFELYEYPFLIWPLCPLVLYIIMRVWILANRREFYDDPVVFIISDWRSQIMIGLGACLMLFAGLIKTGGLPFG</sequence>
<dbReference type="GO" id="GO:0009247">
    <property type="term" value="P:glycolipid biosynthetic process"/>
    <property type="evidence" value="ECO:0007669"/>
    <property type="project" value="TreeGrafter"/>
</dbReference>
<keyword evidence="8" id="KW-1185">Reference proteome</keyword>
<dbReference type="InterPro" id="IPR036412">
    <property type="entry name" value="HAD-like_sf"/>
</dbReference>
<evidence type="ECO:0000256" key="5">
    <source>
        <dbReference type="ARBA" id="ARBA00023136"/>
    </source>
</evidence>
<evidence type="ECO:0000256" key="6">
    <source>
        <dbReference type="SAM" id="Phobius"/>
    </source>
</evidence>
<evidence type="ECO:0000256" key="3">
    <source>
        <dbReference type="ARBA" id="ARBA00022692"/>
    </source>
</evidence>
<dbReference type="STRING" id="1514904.SU32_00670"/>
<keyword evidence="5 6" id="KW-0472">Membrane</keyword>
<dbReference type="CDD" id="cd13963">
    <property type="entry name" value="PT_UbiA_2"/>
    <property type="match status" value="1"/>
</dbReference>
<reference evidence="7 8" key="1">
    <citation type="submission" date="2015-01" db="EMBL/GenBank/DDBJ databases">
        <title>Ahrensia donghaiensis sp. nov., a novel dimethylsulphoniopropionate-cleavage bacterium isolated from seawater and emended descriptions of the genus Ahrensia and Ahrensia kielensis.</title>
        <authorList>
            <person name="Liu J."/>
        </authorList>
    </citation>
    <scope>NUCLEOTIDE SEQUENCE [LARGE SCALE GENOMIC DNA]</scope>
    <source>
        <strain evidence="7 8">LZD062</strain>
    </source>
</reference>
<dbReference type="PANTHER" id="PTHR11048:SF5">
    <property type="entry name" value="DECAPRENYL-PHOSPHATE PHOSPHORIBOSYLTRANSFERASE"/>
    <property type="match status" value="1"/>
</dbReference>
<dbReference type="Gene3D" id="1.10.357.140">
    <property type="entry name" value="UbiA prenyltransferase"/>
    <property type="match status" value="1"/>
</dbReference>
<evidence type="ECO:0000256" key="4">
    <source>
        <dbReference type="ARBA" id="ARBA00022989"/>
    </source>
</evidence>
<feature type="transmembrane region" description="Helical" evidence="6">
    <location>
        <begin position="223"/>
        <end position="244"/>
    </location>
</feature>
<gene>
    <name evidence="7" type="ORF">SU32_00670</name>
</gene>
<feature type="transmembrane region" description="Helical" evidence="6">
    <location>
        <begin position="391"/>
        <end position="412"/>
    </location>
</feature>
<comment type="subcellular location">
    <subcellularLocation>
        <location evidence="1">Membrane</location>
        <topology evidence="1">Multi-pass membrane protein</topology>
    </subcellularLocation>
</comment>
<dbReference type="InterPro" id="IPR000537">
    <property type="entry name" value="UbiA_prenyltransferase"/>
</dbReference>
<dbReference type="SUPFAM" id="SSF56784">
    <property type="entry name" value="HAD-like"/>
    <property type="match status" value="1"/>
</dbReference>
<dbReference type="Pfam" id="PF01040">
    <property type="entry name" value="UbiA"/>
    <property type="match status" value="1"/>
</dbReference>
<keyword evidence="7" id="KW-0808">Transferase</keyword>
<dbReference type="GO" id="GO:0016765">
    <property type="term" value="F:transferase activity, transferring alkyl or aryl (other than methyl) groups"/>
    <property type="evidence" value="ECO:0007669"/>
    <property type="project" value="InterPro"/>
</dbReference>
<dbReference type="OrthoDB" id="9803632at2"/>
<accession>A0A0N0E8W6</accession>
<feature type="transmembrane region" description="Helical" evidence="6">
    <location>
        <begin position="344"/>
        <end position="362"/>
    </location>
</feature>
<dbReference type="AlphaFoldDB" id="A0A0N0E8W6"/>
<dbReference type="Gene3D" id="3.40.50.1000">
    <property type="entry name" value="HAD superfamily/HAD-like"/>
    <property type="match status" value="1"/>
</dbReference>
<dbReference type="EMBL" id="JXMU01000001">
    <property type="protein sequence ID" value="KPB02831.1"/>
    <property type="molecule type" value="Genomic_DNA"/>
</dbReference>
<organism evidence="7 8">
    <name type="scientific">Ahrensia marina</name>
    <dbReference type="NCBI Taxonomy" id="1514904"/>
    <lineage>
        <taxon>Bacteria</taxon>
        <taxon>Pseudomonadati</taxon>
        <taxon>Pseudomonadota</taxon>
        <taxon>Alphaproteobacteria</taxon>
        <taxon>Hyphomicrobiales</taxon>
        <taxon>Ahrensiaceae</taxon>
        <taxon>Ahrensia</taxon>
    </lineage>
</organism>
<dbReference type="Proteomes" id="UP000038011">
    <property type="component" value="Unassembled WGS sequence"/>
</dbReference>
<dbReference type="Pfam" id="PF12710">
    <property type="entry name" value="HAD"/>
    <property type="match status" value="1"/>
</dbReference>
<name>A0A0N0E8W6_9HYPH</name>
<feature type="transmembrane region" description="Helical" evidence="6">
    <location>
        <begin position="317"/>
        <end position="338"/>
    </location>
</feature>
<dbReference type="InterPro" id="IPR044878">
    <property type="entry name" value="UbiA_sf"/>
</dbReference>
<feature type="transmembrane region" description="Helical" evidence="6">
    <location>
        <begin position="465"/>
        <end position="487"/>
    </location>
</feature>
<dbReference type="NCBIfam" id="NF006088">
    <property type="entry name" value="PRK08238.1"/>
    <property type="match status" value="1"/>
</dbReference>
<dbReference type="RefSeq" id="WP_053997389.1">
    <property type="nucleotide sequence ID" value="NZ_JXMU01000001.1"/>
</dbReference>
<evidence type="ECO:0000256" key="2">
    <source>
        <dbReference type="ARBA" id="ARBA00022475"/>
    </source>
</evidence>
<keyword evidence="4 6" id="KW-1133">Transmembrane helix</keyword>
<dbReference type="PANTHER" id="PTHR11048">
    <property type="entry name" value="PRENYLTRANSFERASES"/>
    <property type="match status" value="1"/>
</dbReference>
<dbReference type="InterPro" id="IPR023214">
    <property type="entry name" value="HAD_sf"/>
</dbReference>
<dbReference type="InterPro" id="IPR039653">
    <property type="entry name" value="Prenyltransferase"/>
</dbReference>
<evidence type="ECO:0000256" key="1">
    <source>
        <dbReference type="ARBA" id="ARBA00004141"/>
    </source>
</evidence>
<keyword evidence="2" id="KW-1003">Cell membrane</keyword>
<proteinExistence type="predicted"/>
<comment type="caution">
    <text evidence="7">The sequence shown here is derived from an EMBL/GenBank/DDBJ whole genome shotgun (WGS) entry which is preliminary data.</text>
</comment>
<feature type="transmembrane region" description="Helical" evidence="6">
    <location>
        <begin position="275"/>
        <end position="305"/>
    </location>
</feature>
<dbReference type="PATRIC" id="fig|1514904.3.peg.137"/>
<protein>
    <submittedName>
        <fullName evidence="7">UbiA prenyltransferase</fullName>
    </submittedName>
</protein>
<feature type="transmembrane region" description="Helical" evidence="6">
    <location>
        <begin position="424"/>
        <end position="444"/>
    </location>
</feature>